<name>A0A423DG57_9PSED</name>
<protein>
    <recommendedName>
        <fullName evidence="4">Aminotransferase class I/classII large domain-containing protein</fullName>
    </recommendedName>
</protein>
<organism evidence="5 6">
    <name type="scientific">Pseudomonas vranovensis</name>
    <dbReference type="NCBI Taxonomy" id="321661"/>
    <lineage>
        <taxon>Bacteria</taxon>
        <taxon>Pseudomonadati</taxon>
        <taxon>Pseudomonadota</taxon>
        <taxon>Gammaproteobacteria</taxon>
        <taxon>Pseudomonadales</taxon>
        <taxon>Pseudomonadaceae</taxon>
        <taxon>Pseudomonas</taxon>
    </lineage>
</organism>
<proteinExistence type="predicted"/>
<dbReference type="Gene3D" id="3.40.640.10">
    <property type="entry name" value="Type I PLP-dependent aspartate aminotransferase-like (Major domain)"/>
    <property type="match status" value="1"/>
</dbReference>
<evidence type="ECO:0000256" key="2">
    <source>
        <dbReference type="ARBA" id="ARBA00022679"/>
    </source>
</evidence>
<evidence type="ECO:0000313" key="5">
    <source>
        <dbReference type="EMBL" id="ROL70528.1"/>
    </source>
</evidence>
<dbReference type="InterPro" id="IPR015424">
    <property type="entry name" value="PyrdxlP-dep_Trfase"/>
</dbReference>
<gene>
    <name evidence="5" type="ORF">BHU25_15790</name>
</gene>
<dbReference type="InterPro" id="IPR004839">
    <property type="entry name" value="Aminotransferase_I/II_large"/>
</dbReference>
<dbReference type="Proteomes" id="UP000285286">
    <property type="component" value="Unassembled WGS sequence"/>
</dbReference>
<comment type="cofactor">
    <cofactor evidence="1">
        <name>pyridoxal 5'-phosphate</name>
        <dbReference type="ChEBI" id="CHEBI:597326"/>
    </cofactor>
</comment>
<dbReference type="SUPFAM" id="SSF53383">
    <property type="entry name" value="PLP-dependent transferases"/>
    <property type="match status" value="1"/>
</dbReference>
<evidence type="ECO:0000256" key="3">
    <source>
        <dbReference type="ARBA" id="ARBA00022898"/>
    </source>
</evidence>
<dbReference type="GO" id="GO:0009102">
    <property type="term" value="P:biotin biosynthetic process"/>
    <property type="evidence" value="ECO:0007669"/>
    <property type="project" value="TreeGrafter"/>
</dbReference>
<feature type="domain" description="Aminotransferase class I/classII large" evidence="4">
    <location>
        <begin position="45"/>
        <end position="379"/>
    </location>
</feature>
<keyword evidence="3" id="KW-0663">Pyridoxal phosphate</keyword>
<dbReference type="InterPro" id="IPR050087">
    <property type="entry name" value="AON_synthase_class-II"/>
</dbReference>
<evidence type="ECO:0000259" key="4">
    <source>
        <dbReference type="Pfam" id="PF00155"/>
    </source>
</evidence>
<dbReference type="GO" id="GO:0008710">
    <property type="term" value="F:8-amino-7-oxononanoate synthase activity"/>
    <property type="evidence" value="ECO:0007669"/>
    <property type="project" value="TreeGrafter"/>
</dbReference>
<sequence length="403" mass="43540">MNAPLHTSNPARVPDWYVEHMRPACEFVASLDPFPFCQPSDLSGYIALHQNDYLRLGNHPAVSAARAGANAQLRDESFMSSIFGGSADECEAFRAQMARCMRADDAILTTSGWAANVGLLEAITPLFKPVYIDRHAHASLYDGIKLSLGKKIVIEHNDTDDLLRRLEKNGPGIVVIDAVYSTDGSIGDIRRYLEICEAHECLLVLDEAHSFGMFGNGGGLAVELGLAERVHFRTVSLNKALGGHGGLIAGNAEAMQLVRAGCRSVIFSSATSSVSAAGHLAALNIIMHQPERARRCLDNASEFRRQLQEAGVAVGDSQCQIVSLFFDDEQQACVFYGKLQQRGVLTSVFLQPAIPAGMGVVRYSIHSQLSAAELDKAVAATLQTLMEMDLLDAPQASAQQREG</sequence>
<dbReference type="PANTHER" id="PTHR13693:SF100">
    <property type="entry name" value="8-AMINO-7-OXONONANOATE SYNTHASE"/>
    <property type="match status" value="1"/>
</dbReference>
<comment type="caution">
    <text evidence="5">The sequence shown here is derived from an EMBL/GenBank/DDBJ whole genome shotgun (WGS) entry which is preliminary data.</text>
</comment>
<reference evidence="5 6" key="1">
    <citation type="submission" date="2016-10" db="EMBL/GenBank/DDBJ databases">
        <title>Comparative genome analysis of multiple Pseudomonas spp. focuses on biocontrol and plant growth promoting traits.</title>
        <authorList>
            <person name="Tao X.-Y."/>
            <person name="Taylor C.G."/>
        </authorList>
    </citation>
    <scope>NUCLEOTIDE SEQUENCE [LARGE SCALE GENOMIC DNA]</scope>
    <source>
        <strain evidence="5 6">15D11</strain>
    </source>
</reference>
<accession>A0A423DG57</accession>
<dbReference type="Gene3D" id="3.90.1150.10">
    <property type="entry name" value="Aspartate Aminotransferase, domain 1"/>
    <property type="match status" value="1"/>
</dbReference>
<dbReference type="EMBL" id="MOAM01000024">
    <property type="protein sequence ID" value="ROL70528.1"/>
    <property type="molecule type" value="Genomic_DNA"/>
</dbReference>
<evidence type="ECO:0000313" key="6">
    <source>
        <dbReference type="Proteomes" id="UP000285286"/>
    </source>
</evidence>
<dbReference type="InterPro" id="IPR015421">
    <property type="entry name" value="PyrdxlP-dep_Trfase_major"/>
</dbReference>
<dbReference type="GO" id="GO:0030170">
    <property type="term" value="F:pyridoxal phosphate binding"/>
    <property type="evidence" value="ECO:0007669"/>
    <property type="project" value="InterPro"/>
</dbReference>
<dbReference type="RefSeq" id="WP_123566576.1">
    <property type="nucleotide sequence ID" value="NZ_CP158809.1"/>
</dbReference>
<keyword evidence="2" id="KW-0808">Transferase</keyword>
<dbReference type="PANTHER" id="PTHR13693">
    <property type="entry name" value="CLASS II AMINOTRANSFERASE/8-AMINO-7-OXONONANOATE SYNTHASE"/>
    <property type="match status" value="1"/>
</dbReference>
<keyword evidence="6" id="KW-1185">Reference proteome</keyword>
<dbReference type="InterPro" id="IPR015422">
    <property type="entry name" value="PyrdxlP-dep_Trfase_small"/>
</dbReference>
<evidence type="ECO:0000256" key="1">
    <source>
        <dbReference type="ARBA" id="ARBA00001933"/>
    </source>
</evidence>
<dbReference type="AlphaFoldDB" id="A0A423DG57"/>
<dbReference type="Pfam" id="PF00155">
    <property type="entry name" value="Aminotran_1_2"/>
    <property type="match status" value="1"/>
</dbReference>